<dbReference type="InterPro" id="IPR013087">
    <property type="entry name" value="Znf_C2H2_type"/>
</dbReference>
<organism evidence="9 10">
    <name type="scientific">Tuber magnatum</name>
    <name type="common">white Piedmont truffle</name>
    <dbReference type="NCBI Taxonomy" id="42249"/>
    <lineage>
        <taxon>Eukaryota</taxon>
        <taxon>Fungi</taxon>
        <taxon>Dikarya</taxon>
        <taxon>Ascomycota</taxon>
        <taxon>Pezizomycotina</taxon>
        <taxon>Pezizomycetes</taxon>
        <taxon>Pezizales</taxon>
        <taxon>Tuberaceae</taxon>
        <taxon>Tuber</taxon>
    </lineage>
</organism>
<dbReference type="InterPro" id="IPR049482">
    <property type="entry name" value="ANM3-like_C2H2_Zf"/>
</dbReference>
<comment type="similarity">
    <text evidence="6">Belongs to the ZNF277 family.</text>
</comment>
<dbReference type="PANTHER" id="PTHR13267">
    <property type="entry name" value="ZINC FINGER PROTEIN 277"/>
    <property type="match status" value="1"/>
</dbReference>
<dbReference type="OrthoDB" id="7848332at2759"/>
<feature type="region of interest" description="Disordered" evidence="7">
    <location>
        <begin position="176"/>
        <end position="202"/>
    </location>
</feature>
<dbReference type="GO" id="GO:0046872">
    <property type="term" value="F:metal ion binding"/>
    <property type="evidence" value="ECO:0007669"/>
    <property type="project" value="UniProtKB-KW"/>
</dbReference>
<evidence type="ECO:0000259" key="8">
    <source>
        <dbReference type="PROSITE" id="PS00028"/>
    </source>
</evidence>
<protein>
    <recommendedName>
        <fullName evidence="2">type I protein arginine methyltransferase</fullName>
        <ecNumber evidence="2">2.1.1.319</ecNumber>
    </recommendedName>
</protein>
<keyword evidence="10" id="KW-1185">Reference proteome</keyword>
<dbReference type="GO" id="GO:0005737">
    <property type="term" value="C:cytoplasm"/>
    <property type="evidence" value="ECO:0007669"/>
    <property type="project" value="UniProtKB-SubCell"/>
</dbReference>
<feature type="non-terminal residue" evidence="9">
    <location>
        <position position="202"/>
    </location>
</feature>
<evidence type="ECO:0000256" key="5">
    <source>
        <dbReference type="ARBA" id="ARBA00022833"/>
    </source>
</evidence>
<keyword evidence="4" id="KW-0479">Metal-binding</keyword>
<dbReference type="SUPFAM" id="SSF57667">
    <property type="entry name" value="beta-beta-alpha zinc fingers"/>
    <property type="match status" value="1"/>
</dbReference>
<dbReference type="PANTHER" id="PTHR13267:SF3">
    <property type="entry name" value="ZINC FINGER PROTEIN 277"/>
    <property type="match status" value="1"/>
</dbReference>
<accession>A0A317SD84</accession>
<dbReference type="GO" id="GO:0035242">
    <property type="term" value="F:protein-arginine omega-N asymmetric methyltransferase activity"/>
    <property type="evidence" value="ECO:0007669"/>
    <property type="project" value="UniProtKB-EC"/>
</dbReference>
<gene>
    <name evidence="9" type="ORF">C7212DRAFT_288077</name>
</gene>
<reference evidence="9 10" key="1">
    <citation type="submission" date="2018-03" db="EMBL/GenBank/DDBJ databases">
        <title>Genomes of Pezizomycetes fungi and the evolution of truffles.</title>
        <authorList>
            <person name="Murat C."/>
            <person name="Payen T."/>
            <person name="Noel B."/>
            <person name="Kuo A."/>
            <person name="Martin F.M."/>
        </authorList>
    </citation>
    <scope>NUCLEOTIDE SEQUENCE [LARGE SCALE GENOMIC DNA]</scope>
    <source>
        <strain evidence="9">091103-1</strain>
    </source>
</reference>
<keyword evidence="5" id="KW-0862">Zinc</keyword>
<keyword evidence="3" id="KW-0963">Cytoplasm</keyword>
<evidence type="ECO:0000313" key="9">
    <source>
        <dbReference type="EMBL" id="PWW70795.1"/>
    </source>
</evidence>
<dbReference type="InterPro" id="IPR036236">
    <property type="entry name" value="Znf_C2H2_sf"/>
</dbReference>
<evidence type="ECO:0000313" key="10">
    <source>
        <dbReference type="Proteomes" id="UP000246991"/>
    </source>
</evidence>
<sequence>MSGSRIPDPPTYTEQDSIPNDSDEEGWEDAEADNEEVSPIICLFCAGTFPSSESVFEHCAAVHEFEYKAVRRELGLDFYGCVKLVNYIRSEIAQSRVPDFTAPAAFLRGEKYLQPVIEDDALLFGLDGEEEENVREEDEGLTEDQKRICELEEKLRKLELAHSEYREAVNRSLEMRLEGEDRDARREGSDDDSHYFESYSGN</sequence>
<dbReference type="Pfam" id="PF21137">
    <property type="entry name" value="ANM3_C2H2_Zf"/>
    <property type="match status" value="1"/>
</dbReference>
<dbReference type="Proteomes" id="UP000246991">
    <property type="component" value="Unassembled WGS sequence"/>
</dbReference>
<feature type="domain" description="C2H2-type" evidence="8">
    <location>
        <begin position="42"/>
        <end position="63"/>
    </location>
</feature>
<feature type="compositionally biased region" description="Acidic residues" evidence="7">
    <location>
        <begin position="21"/>
        <end position="31"/>
    </location>
</feature>
<feature type="compositionally biased region" description="Basic and acidic residues" evidence="7">
    <location>
        <begin position="176"/>
        <end position="195"/>
    </location>
</feature>
<evidence type="ECO:0000256" key="7">
    <source>
        <dbReference type="SAM" id="MobiDB-lite"/>
    </source>
</evidence>
<dbReference type="EMBL" id="PYWC01000861">
    <property type="protein sequence ID" value="PWW70795.1"/>
    <property type="molecule type" value="Genomic_DNA"/>
</dbReference>
<dbReference type="EC" id="2.1.1.319" evidence="2"/>
<proteinExistence type="inferred from homology"/>
<evidence type="ECO:0000256" key="4">
    <source>
        <dbReference type="ARBA" id="ARBA00022723"/>
    </source>
</evidence>
<comment type="caution">
    <text evidence="9">The sequence shown here is derived from an EMBL/GenBank/DDBJ whole genome shotgun (WGS) entry which is preliminary data.</text>
</comment>
<evidence type="ECO:0000256" key="2">
    <source>
        <dbReference type="ARBA" id="ARBA00011925"/>
    </source>
</evidence>
<dbReference type="PROSITE" id="PS00028">
    <property type="entry name" value="ZINC_FINGER_C2H2_1"/>
    <property type="match status" value="1"/>
</dbReference>
<name>A0A317SD84_9PEZI</name>
<dbReference type="AlphaFoldDB" id="A0A317SD84"/>
<evidence type="ECO:0000256" key="1">
    <source>
        <dbReference type="ARBA" id="ARBA00004496"/>
    </source>
</evidence>
<feature type="region of interest" description="Disordered" evidence="7">
    <location>
        <begin position="1"/>
        <end position="31"/>
    </location>
</feature>
<comment type="subcellular location">
    <subcellularLocation>
        <location evidence="1">Cytoplasm</location>
    </subcellularLocation>
</comment>
<dbReference type="InterPro" id="IPR040048">
    <property type="entry name" value="ZNF277"/>
</dbReference>
<evidence type="ECO:0000256" key="3">
    <source>
        <dbReference type="ARBA" id="ARBA00022490"/>
    </source>
</evidence>
<dbReference type="STRING" id="42249.A0A317SD84"/>
<evidence type="ECO:0000256" key="6">
    <source>
        <dbReference type="ARBA" id="ARBA00034119"/>
    </source>
</evidence>